<evidence type="ECO:0000256" key="2">
    <source>
        <dbReference type="ARBA" id="ARBA00008335"/>
    </source>
</evidence>
<evidence type="ECO:0000256" key="7">
    <source>
        <dbReference type="ARBA" id="ARBA00023136"/>
    </source>
</evidence>
<keyword evidence="10" id="KW-1185">Reference proteome</keyword>
<feature type="transmembrane region" description="Helical" evidence="8">
    <location>
        <begin position="185"/>
        <end position="209"/>
    </location>
</feature>
<comment type="subcellular location">
    <subcellularLocation>
        <location evidence="1">Cell membrane</location>
        <topology evidence="1">Multi-pass membrane protein</topology>
    </subcellularLocation>
</comment>
<evidence type="ECO:0000256" key="3">
    <source>
        <dbReference type="ARBA" id="ARBA00022448"/>
    </source>
</evidence>
<accession>A0A7K8KHZ8</accession>
<feature type="non-terminal residue" evidence="9">
    <location>
        <position position="269"/>
    </location>
</feature>
<dbReference type="GO" id="GO:0015293">
    <property type="term" value="F:symporter activity"/>
    <property type="evidence" value="ECO:0007669"/>
    <property type="project" value="InterPro"/>
</dbReference>
<keyword evidence="4" id="KW-1003">Cell membrane</keyword>
<keyword evidence="3" id="KW-0813">Transport</keyword>
<dbReference type="FunFam" id="1.20.1250.20:FF:000183">
    <property type="entry name" value="sodium-dependent lysophosphatidylcholine symporter 1 isoform X2"/>
    <property type="match status" value="1"/>
</dbReference>
<dbReference type="OrthoDB" id="197206at2759"/>
<dbReference type="EMBL" id="VWYV01001287">
    <property type="protein sequence ID" value="NXE14274.1"/>
    <property type="molecule type" value="Genomic_DNA"/>
</dbReference>
<evidence type="ECO:0000256" key="4">
    <source>
        <dbReference type="ARBA" id="ARBA00022475"/>
    </source>
</evidence>
<gene>
    <name evidence="9" type="primary">Mfsd2b</name>
    <name evidence="9" type="ORF">LOPRUF_R04145</name>
</gene>
<comment type="caution">
    <text evidence="9">The sequence shown here is derived from an EMBL/GenBank/DDBJ whole genome shotgun (WGS) entry which is preliminary data.</text>
</comment>
<organism evidence="9 10">
    <name type="scientific">Lophotis ruficrista</name>
    <dbReference type="NCBI Taxonomy" id="172689"/>
    <lineage>
        <taxon>Eukaryota</taxon>
        <taxon>Metazoa</taxon>
        <taxon>Chordata</taxon>
        <taxon>Craniata</taxon>
        <taxon>Vertebrata</taxon>
        <taxon>Euteleostomi</taxon>
        <taxon>Archelosauria</taxon>
        <taxon>Archosauria</taxon>
        <taxon>Dinosauria</taxon>
        <taxon>Saurischia</taxon>
        <taxon>Theropoda</taxon>
        <taxon>Coelurosauria</taxon>
        <taxon>Aves</taxon>
        <taxon>Neognathae</taxon>
        <taxon>Neoaves</taxon>
        <taxon>Otidimorphae</taxon>
        <taxon>Otidiformes</taxon>
        <taxon>Otididae</taxon>
        <taxon>Lophotis</taxon>
    </lineage>
</organism>
<comment type="similarity">
    <text evidence="2">Belongs to the major facilitator superfamily.</text>
</comment>
<sequence length="269" mass="29599">KVYMIAAGAIGGVYLIGIFILFLGVKEKDDPYALNSDRAIPFCKGLGLTMKHGPYVKLTASFLLISTAVQLEQNNFVLFCIHAANLRSHFQYLVVTILVSAAVSIPFWQKFLQRFGKKPAAVGILLLVPSVIVLVSTTDLIMAYCAAFISGLSIATSLLLPWSMLPDVVDNFRLQNPHGKGHETIFYSSYVFFTKMSAGIGLGISAAGLEFTGYKPRICRQSNDVITTLKILIGVVPAVLIIVGLFILYFYPITEESRKETKHALEMLR</sequence>
<keyword evidence="5 8" id="KW-0812">Transmembrane</keyword>
<dbReference type="Pfam" id="PF13347">
    <property type="entry name" value="MFS_2"/>
    <property type="match status" value="1"/>
</dbReference>
<feature type="transmembrane region" description="Helical" evidence="8">
    <location>
        <begin position="6"/>
        <end position="25"/>
    </location>
</feature>
<reference evidence="9 10" key="1">
    <citation type="submission" date="2019-09" db="EMBL/GenBank/DDBJ databases">
        <title>Bird 10,000 Genomes (B10K) Project - Family phase.</title>
        <authorList>
            <person name="Zhang G."/>
        </authorList>
    </citation>
    <scope>NUCLEOTIDE SEQUENCE [LARGE SCALE GENOMIC DNA]</scope>
    <source>
        <strain evidence="9">B10K-CU-031-23</strain>
    </source>
</reference>
<feature type="non-terminal residue" evidence="9">
    <location>
        <position position="1"/>
    </location>
</feature>
<dbReference type="Proteomes" id="UP000533896">
    <property type="component" value="Unassembled WGS sequence"/>
</dbReference>
<dbReference type="SUPFAM" id="SSF103473">
    <property type="entry name" value="MFS general substrate transporter"/>
    <property type="match status" value="1"/>
</dbReference>
<evidence type="ECO:0000256" key="6">
    <source>
        <dbReference type="ARBA" id="ARBA00022989"/>
    </source>
</evidence>
<dbReference type="GO" id="GO:0005886">
    <property type="term" value="C:plasma membrane"/>
    <property type="evidence" value="ECO:0007669"/>
    <property type="project" value="UniProtKB-SubCell"/>
</dbReference>
<proteinExistence type="inferred from homology"/>
<dbReference type="GO" id="GO:0046624">
    <property type="term" value="F:sphingolipid transporter activity"/>
    <property type="evidence" value="ECO:0007669"/>
    <property type="project" value="TreeGrafter"/>
</dbReference>
<dbReference type="GO" id="GO:0008643">
    <property type="term" value="P:carbohydrate transport"/>
    <property type="evidence" value="ECO:0007669"/>
    <property type="project" value="InterPro"/>
</dbReference>
<protein>
    <submittedName>
        <fullName evidence="9">MFS2B protein</fullName>
    </submittedName>
</protein>
<name>A0A7K8KHZ8_9AVES</name>
<evidence type="ECO:0000313" key="9">
    <source>
        <dbReference type="EMBL" id="NXE14274.1"/>
    </source>
</evidence>
<feature type="transmembrane region" description="Helical" evidence="8">
    <location>
        <begin position="90"/>
        <end position="108"/>
    </location>
</feature>
<evidence type="ECO:0000313" key="10">
    <source>
        <dbReference type="Proteomes" id="UP000533896"/>
    </source>
</evidence>
<feature type="transmembrane region" description="Helical" evidence="8">
    <location>
        <begin position="229"/>
        <end position="251"/>
    </location>
</feature>
<dbReference type="AlphaFoldDB" id="A0A7K8KHZ8"/>
<evidence type="ECO:0000256" key="1">
    <source>
        <dbReference type="ARBA" id="ARBA00004651"/>
    </source>
</evidence>
<feature type="transmembrane region" description="Helical" evidence="8">
    <location>
        <begin position="120"/>
        <end position="137"/>
    </location>
</feature>
<dbReference type="Gene3D" id="1.20.1250.20">
    <property type="entry name" value="MFS general substrate transporter like domains"/>
    <property type="match status" value="1"/>
</dbReference>
<dbReference type="InterPro" id="IPR036259">
    <property type="entry name" value="MFS_trans_sf"/>
</dbReference>
<dbReference type="PANTHER" id="PTHR11328:SF30">
    <property type="entry name" value="SPHINGOSINE-1-PHOSPHATE TRANSPORTER MFSD2B"/>
    <property type="match status" value="1"/>
</dbReference>
<dbReference type="InterPro" id="IPR039672">
    <property type="entry name" value="MFS_2"/>
</dbReference>
<evidence type="ECO:0000256" key="8">
    <source>
        <dbReference type="SAM" id="Phobius"/>
    </source>
</evidence>
<dbReference type="PANTHER" id="PTHR11328">
    <property type="entry name" value="MAJOR FACILITATOR SUPERFAMILY DOMAIN-CONTAINING PROTEIN"/>
    <property type="match status" value="1"/>
</dbReference>
<keyword evidence="6 8" id="KW-1133">Transmembrane helix</keyword>
<evidence type="ECO:0000256" key="5">
    <source>
        <dbReference type="ARBA" id="ARBA00022692"/>
    </source>
</evidence>
<keyword evidence="7 8" id="KW-0472">Membrane</keyword>
<feature type="transmembrane region" description="Helical" evidence="8">
    <location>
        <begin position="144"/>
        <end position="165"/>
    </location>
</feature>